<dbReference type="Gene3D" id="3.60.40.10">
    <property type="entry name" value="PPM-type phosphatase domain"/>
    <property type="match status" value="1"/>
</dbReference>
<comment type="similarity">
    <text evidence="1">Belongs to the PP2C family.</text>
</comment>
<comment type="cofactor">
    <cofactor evidence="1">
        <name>Mg(2+)</name>
        <dbReference type="ChEBI" id="CHEBI:18420"/>
    </cofactor>
</comment>
<dbReference type="InterPro" id="IPR039123">
    <property type="entry name" value="PPTC7"/>
</dbReference>
<keyword evidence="1" id="KW-0904">Protein phosphatase</keyword>
<keyword evidence="1" id="KW-0460">Magnesium</keyword>
<dbReference type="EC" id="3.1.3.16" evidence="1"/>
<dbReference type="FunFam" id="3.60.40.10:FF:000118">
    <property type="entry name" value="Phosphatase 2C-like domain-containing protein"/>
    <property type="match status" value="1"/>
</dbReference>
<dbReference type="Pfam" id="PF13672">
    <property type="entry name" value="PP2C_2"/>
    <property type="match status" value="1"/>
</dbReference>
<accession>A0A8H7AL23</accession>
<protein>
    <recommendedName>
        <fullName evidence="1">Protein phosphatase</fullName>
        <ecNumber evidence="1">3.1.3.16</ecNumber>
    </recommendedName>
</protein>
<comment type="cofactor">
    <cofactor evidence="1">
        <name>Mn(2+)</name>
        <dbReference type="ChEBI" id="CHEBI:29035"/>
    </cofactor>
</comment>
<dbReference type="SMART" id="SM00332">
    <property type="entry name" value="PP2Cc"/>
    <property type="match status" value="1"/>
</dbReference>
<dbReference type="InterPro" id="IPR036457">
    <property type="entry name" value="PPM-type-like_dom_sf"/>
</dbReference>
<dbReference type="Proteomes" id="UP000606974">
    <property type="component" value="Unassembled WGS sequence"/>
</dbReference>
<evidence type="ECO:0000313" key="4">
    <source>
        <dbReference type="Proteomes" id="UP000606974"/>
    </source>
</evidence>
<evidence type="ECO:0000259" key="2">
    <source>
        <dbReference type="PROSITE" id="PS51746"/>
    </source>
</evidence>
<dbReference type="GO" id="GO:0046872">
    <property type="term" value="F:metal ion binding"/>
    <property type="evidence" value="ECO:0007669"/>
    <property type="project" value="UniProtKB-UniRule"/>
</dbReference>
<keyword evidence="1" id="KW-0479">Metal-binding</keyword>
<dbReference type="InterPro" id="IPR001932">
    <property type="entry name" value="PPM-type_phosphatase-like_dom"/>
</dbReference>
<dbReference type="PANTHER" id="PTHR12320:SF24">
    <property type="entry name" value="PROTEIN PHOSPHATASE"/>
    <property type="match status" value="1"/>
</dbReference>
<sequence>MLPLRSCVPCRLKQRHGLILLGSLLFRRCYPASQPLIFHGVTTTHPEDVAATKPSIDVPFYFETGYAIFAKRPSRPFPPPFLSLPSGSFSDPLTTHARSRDRRPSVEGQYIKGATNGDDAVIVNGQNFLAVNDGVGAWATKERGHAALWSRLIAHFWAIEAERAMLDAGSGAEALRPVDYLQSAFEQTKIITAKPNEICGTTTACSALLHYRSETEPIIYATNLGDCAVLVIRPKDQQIIYKTKEQWHWFDCPRQLGTNSPDTPEKDAVVDTVDIQEGDVVLTVSDGVSDNLWENEVCQNVCDSVRSWKEGVHGSEDGMVFVARELMNAARAIAQDPFAESPFMERAVEEGLPMEGGKMDDISVVVGMCRRRKG</sequence>
<keyword evidence="1" id="KW-0464">Manganese</keyword>
<feature type="domain" description="PPM-type phosphatase" evidence="2">
    <location>
        <begin position="100"/>
        <end position="369"/>
    </location>
</feature>
<proteinExistence type="inferred from homology"/>
<dbReference type="AlphaFoldDB" id="A0A8H7AL23"/>
<comment type="catalytic activity">
    <reaction evidence="1">
        <text>O-phospho-L-threonyl-[protein] + H2O = L-threonyl-[protein] + phosphate</text>
        <dbReference type="Rhea" id="RHEA:47004"/>
        <dbReference type="Rhea" id="RHEA-COMP:11060"/>
        <dbReference type="Rhea" id="RHEA-COMP:11605"/>
        <dbReference type="ChEBI" id="CHEBI:15377"/>
        <dbReference type="ChEBI" id="CHEBI:30013"/>
        <dbReference type="ChEBI" id="CHEBI:43474"/>
        <dbReference type="ChEBI" id="CHEBI:61977"/>
        <dbReference type="EC" id="3.1.3.16"/>
    </reaction>
</comment>
<comment type="caution">
    <text evidence="3">The sequence shown here is derived from an EMBL/GenBank/DDBJ whole genome shotgun (WGS) entry which is preliminary data.</text>
</comment>
<dbReference type="SUPFAM" id="SSF81606">
    <property type="entry name" value="PP2C-like"/>
    <property type="match status" value="1"/>
</dbReference>
<gene>
    <name evidence="3" type="ORF">GJ744_008527</name>
</gene>
<dbReference type="PROSITE" id="PS51746">
    <property type="entry name" value="PPM_2"/>
    <property type="match status" value="1"/>
</dbReference>
<dbReference type="PANTHER" id="PTHR12320">
    <property type="entry name" value="PROTEIN PHOSPHATASE 2C"/>
    <property type="match status" value="1"/>
</dbReference>
<reference evidence="3" key="1">
    <citation type="submission" date="2020-02" db="EMBL/GenBank/DDBJ databases">
        <authorList>
            <person name="Palmer J.M."/>
        </authorList>
    </citation>
    <scope>NUCLEOTIDE SEQUENCE</scope>
    <source>
        <strain evidence="3">EPUS1.4</strain>
        <tissue evidence="3">Thallus</tissue>
    </source>
</reference>
<dbReference type="GO" id="GO:0004722">
    <property type="term" value="F:protein serine/threonine phosphatase activity"/>
    <property type="evidence" value="ECO:0007669"/>
    <property type="project" value="UniProtKB-EC"/>
</dbReference>
<organism evidence="3 4">
    <name type="scientific">Endocarpon pusillum</name>
    <dbReference type="NCBI Taxonomy" id="364733"/>
    <lineage>
        <taxon>Eukaryota</taxon>
        <taxon>Fungi</taxon>
        <taxon>Dikarya</taxon>
        <taxon>Ascomycota</taxon>
        <taxon>Pezizomycotina</taxon>
        <taxon>Eurotiomycetes</taxon>
        <taxon>Chaetothyriomycetidae</taxon>
        <taxon>Verrucariales</taxon>
        <taxon>Verrucariaceae</taxon>
        <taxon>Endocarpon</taxon>
    </lineage>
</organism>
<dbReference type="OrthoDB" id="25675at2759"/>
<keyword evidence="4" id="KW-1185">Reference proteome</keyword>
<keyword evidence="1" id="KW-0378">Hydrolase</keyword>
<dbReference type="EMBL" id="JAACFV010000047">
    <property type="protein sequence ID" value="KAF7508971.1"/>
    <property type="molecule type" value="Genomic_DNA"/>
</dbReference>
<evidence type="ECO:0000313" key="3">
    <source>
        <dbReference type="EMBL" id="KAF7508971.1"/>
    </source>
</evidence>
<name>A0A8H7AL23_9EURO</name>
<evidence type="ECO:0000256" key="1">
    <source>
        <dbReference type="RuleBase" id="RU366020"/>
    </source>
</evidence>
<comment type="catalytic activity">
    <reaction evidence="1">
        <text>O-phospho-L-seryl-[protein] + H2O = L-seryl-[protein] + phosphate</text>
        <dbReference type="Rhea" id="RHEA:20629"/>
        <dbReference type="Rhea" id="RHEA-COMP:9863"/>
        <dbReference type="Rhea" id="RHEA-COMP:11604"/>
        <dbReference type="ChEBI" id="CHEBI:15377"/>
        <dbReference type="ChEBI" id="CHEBI:29999"/>
        <dbReference type="ChEBI" id="CHEBI:43474"/>
        <dbReference type="ChEBI" id="CHEBI:83421"/>
        <dbReference type="EC" id="3.1.3.16"/>
    </reaction>
</comment>